<dbReference type="EMBL" id="VJOM01000024">
    <property type="protein sequence ID" value="TSE30284.1"/>
    <property type="molecule type" value="Genomic_DNA"/>
</dbReference>
<feature type="transmembrane region" description="Helical" evidence="15">
    <location>
        <begin position="166"/>
        <end position="189"/>
    </location>
</feature>
<accession>A0A554X361</accession>
<keyword evidence="11 15" id="KW-1133">Transmembrane helix</keyword>
<evidence type="ECO:0000256" key="14">
    <source>
        <dbReference type="RuleBase" id="RU003923"/>
    </source>
</evidence>
<dbReference type="GO" id="GO:0015628">
    <property type="term" value="P:protein secretion by the type II secretion system"/>
    <property type="evidence" value="ECO:0007669"/>
    <property type="project" value="InterPro"/>
</dbReference>
<dbReference type="GO" id="GO:0015627">
    <property type="term" value="C:type II protein secretion system complex"/>
    <property type="evidence" value="ECO:0007669"/>
    <property type="project" value="InterPro"/>
</dbReference>
<comment type="function">
    <text evidence="1">Component of the type II secretion system inner membrane complex required for the energy-dependent secretion of extracellular factors such as proteases and toxins from the periplasm.</text>
</comment>
<evidence type="ECO:0000313" key="17">
    <source>
        <dbReference type="EMBL" id="TSE30284.1"/>
    </source>
</evidence>
<protein>
    <recommendedName>
        <fullName evidence="13">General secretion pathway protein F</fullName>
    </recommendedName>
</protein>
<evidence type="ECO:0000256" key="15">
    <source>
        <dbReference type="SAM" id="Phobius"/>
    </source>
</evidence>
<dbReference type="InterPro" id="IPR042094">
    <property type="entry name" value="T2SS_GspF_sf"/>
</dbReference>
<evidence type="ECO:0000256" key="2">
    <source>
        <dbReference type="ARBA" id="ARBA00004429"/>
    </source>
</evidence>
<evidence type="ECO:0000259" key="16">
    <source>
        <dbReference type="Pfam" id="PF00482"/>
    </source>
</evidence>
<evidence type="ECO:0000256" key="4">
    <source>
        <dbReference type="ARBA" id="ARBA00022448"/>
    </source>
</evidence>
<evidence type="ECO:0000256" key="11">
    <source>
        <dbReference type="ARBA" id="ARBA00022989"/>
    </source>
</evidence>
<comment type="subcellular location">
    <subcellularLocation>
        <location evidence="2 14">Cell inner membrane</location>
        <topology evidence="2 14">Multi-pass membrane protein</topology>
    </subcellularLocation>
</comment>
<dbReference type="OrthoDB" id="9805682at2"/>
<evidence type="ECO:0000256" key="7">
    <source>
        <dbReference type="ARBA" id="ARBA00022692"/>
    </source>
</evidence>
<reference evidence="17 18" key="1">
    <citation type="submission" date="2019-07" db="EMBL/GenBank/DDBJ databases">
        <title>Tepidimonas taiwanensis I1-1 draft genome.</title>
        <authorList>
            <person name="Da Costa M.S."/>
            <person name="Froufe H.J.C."/>
            <person name="Egas C."/>
            <person name="Albuquerque L."/>
        </authorList>
    </citation>
    <scope>NUCLEOTIDE SEQUENCE [LARGE SCALE GENOMIC DNA]</scope>
    <source>
        <strain evidence="17 18">I1-1</strain>
    </source>
</reference>
<dbReference type="PRINTS" id="PR00812">
    <property type="entry name" value="BCTERIALGSPF"/>
</dbReference>
<dbReference type="AlphaFoldDB" id="A0A554X361"/>
<gene>
    <name evidence="17" type="primary">epsF_1</name>
    <name evidence="17" type="ORF">Ttaiw_01981</name>
</gene>
<dbReference type="InterPro" id="IPR001992">
    <property type="entry name" value="T2SS_GspF/T4SS_PilC_CS"/>
</dbReference>
<keyword evidence="6" id="KW-0997">Cell inner membrane</keyword>
<keyword evidence="18" id="KW-1185">Reference proteome</keyword>
<keyword evidence="8" id="KW-0479">Metal-binding</keyword>
<keyword evidence="10" id="KW-0653">Protein transport</keyword>
<dbReference type="PANTHER" id="PTHR30012">
    <property type="entry name" value="GENERAL SECRETION PATHWAY PROTEIN"/>
    <property type="match status" value="1"/>
</dbReference>
<evidence type="ECO:0000256" key="3">
    <source>
        <dbReference type="ARBA" id="ARBA00005745"/>
    </source>
</evidence>
<keyword evidence="4 14" id="KW-0813">Transport</keyword>
<feature type="domain" description="Type II secretion system protein GspF" evidence="16">
    <location>
        <begin position="67"/>
        <end position="190"/>
    </location>
</feature>
<sequence>MAVYRYEALDERGNRRRGQIDADSARAARARLRAQGLAPIGVTEAGAADGAAAGERRALNRTRLASWTRQLASLVAGGLPLERALATLADEAETPRERELLTQLRAEVNAGSALATALAAHPRTFDDSYRAVVAAGEASGRLGAVLERLADELEASDALRQRVLSAVLYPAIVTVFALAIVVFLMTSVVPQVAQAFSSGRRALPLLTVVMLRVSQWLRDWGWTLPVLAALGAGAIAGARRTPALRQRLDRAWLGVPVVGRLSRQYDVARFAGTLALLTGAGVPLLRALQTAAGTLRNHALRADALEVLALVREGAPLAAALATRRAFAGPLIAFARLGEQTGQLSVMLQRAAQQLAADVQRRTLRLATLLEPALIVAMGAIVLLIVLSVMLPIIQLNQLVR</sequence>
<dbReference type="InterPro" id="IPR003004">
    <property type="entry name" value="GspF/PilC"/>
</dbReference>
<evidence type="ECO:0000256" key="8">
    <source>
        <dbReference type="ARBA" id="ARBA00022723"/>
    </source>
</evidence>
<evidence type="ECO:0000256" key="12">
    <source>
        <dbReference type="ARBA" id="ARBA00023136"/>
    </source>
</evidence>
<dbReference type="STRING" id="307486.GCA_000807215_02356"/>
<evidence type="ECO:0000256" key="5">
    <source>
        <dbReference type="ARBA" id="ARBA00022475"/>
    </source>
</evidence>
<proteinExistence type="inferred from homology"/>
<feature type="transmembrane region" description="Helical" evidence="15">
    <location>
        <begin position="369"/>
        <end position="394"/>
    </location>
</feature>
<dbReference type="Pfam" id="PF00482">
    <property type="entry name" value="T2SSF"/>
    <property type="match status" value="2"/>
</dbReference>
<evidence type="ECO:0000256" key="9">
    <source>
        <dbReference type="ARBA" id="ARBA00022837"/>
    </source>
</evidence>
<evidence type="ECO:0000256" key="6">
    <source>
        <dbReference type="ARBA" id="ARBA00022519"/>
    </source>
</evidence>
<dbReference type="InterPro" id="IPR011850">
    <property type="entry name" value="T2SS_GspF"/>
</dbReference>
<keyword evidence="7 14" id="KW-0812">Transmembrane</keyword>
<organism evidence="17 18">
    <name type="scientific">Tepidimonas taiwanensis</name>
    <dbReference type="NCBI Taxonomy" id="307486"/>
    <lineage>
        <taxon>Bacteria</taxon>
        <taxon>Pseudomonadati</taxon>
        <taxon>Pseudomonadota</taxon>
        <taxon>Betaproteobacteria</taxon>
        <taxon>Burkholderiales</taxon>
        <taxon>Tepidimonas</taxon>
    </lineage>
</organism>
<keyword evidence="9" id="KW-0106">Calcium</keyword>
<dbReference type="GO" id="GO:0046872">
    <property type="term" value="F:metal ion binding"/>
    <property type="evidence" value="ECO:0007669"/>
    <property type="project" value="UniProtKB-KW"/>
</dbReference>
<dbReference type="GO" id="GO:0005886">
    <property type="term" value="C:plasma membrane"/>
    <property type="evidence" value="ECO:0007669"/>
    <property type="project" value="UniProtKB-SubCell"/>
</dbReference>
<keyword evidence="12 15" id="KW-0472">Membrane</keyword>
<evidence type="ECO:0000256" key="10">
    <source>
        <dbReference type="ARBA" id="ARBA00022927"/>
    </source>
</evidence>
<comment type="caution">
    <text evidence="17">The sequence shown here is derived from an EMBL/GenBank/DDBJ whole genome shotgun (WGS) entry which is preliminary data.</text>
</comment>
<feature type="domain" description="Type II secretion system protein GspF" evidence="16">
    <location>
        <begin position="270"/>
        <end position="392"/>
    </location>
</feature>
<dbReference type="InterPro" id="IPR018076">
    <property type="entry name" value="T2SS_GspF_dom"/>
</dbReference>
<dbReference type="PANTHER" id="PTHR30012:SF0">
    <property type="entry name" value="TYPE II SECRETION SYSTEM PROTEIN F-RELATED"/>
    <property type="match status" value="1"/>
</dbReference>
<feature type="transmembrane region" description="Helical" evidence="15">
    <location>
        <begin position="220"/>
        <end position="238"/>
    </location>
</feature>
<comment type="similarity">
    <text evidence="3 14">Belongs to the GSP F family.</text>
</comment>
<evidence type="ECO:0000256" key="1">
    <source>
        <dbReference type="ARBA" id="ARBA00002684"/>
    </source>
</evidence>
<dbReference type="NCBIfam" id="TIGR02120">
    <property type="entry name" value="GspF"/>
    <property type="match status" value="1"/>
</dbReference>
<dbReference type="PROSITE" id="PS00874">
    <property type="entry name" value="T2SP_F"/>
    <property type="match status" value="1"/>
</dbReference>
<name>A0A554X361_9BURK</name>
<dbReference type="RefSeq" id="WP_143898200.1">
    <property type="nucleotide sequence ID" value="NZ_CP083911.1"/>
</dbReference>
<evidence type="ECO:0000256" key="13">
    <source>
        <dbReference type="ARBA" id="ARBA00030750"/>
    </source>
</evidence>
<keyword evidence="5" id="KW-1003">Cell membrane</keyword>
<dbReference type="Gene3D" id="1.20.81.30">
    <property type="entry name" value="Type II secretion system (T2SS), domain F"/>
    <property type="match status" value="2"/>
</dbReference>
<dbReference type="Proteomes" id="UP000317763">
    <property type="component" value="Unassembled WGS sequence"/>
</dbReference>
<dbReference type="FunFam" id="1.20.81.30:FF:000001">
    <property type="entry name" value="Type II secretion system protein F"/>
    <property type="match status" value="1"/>
</dbReference>
<evidence type="ECO:0000313" key="18">
    <source>
        <dbReference type="Proteomes" id="UP000317763"/>
    </source>
</evidence>